<reference evidence="3" key="2">
    <citation type="submission" date="2025-08" db="UniProtKB">
        <authorList>
            <consortium name="RefSeq"/>
        </authorList>
    </citation>
    <scope>IDENTIFICATION</scope>
    <source>
        <tissue evidence="3">Leaf</tissue>
    </source>
</reference>
<dbReference type="InterPro" id="IPR029058">
    <property type="entry name" value="AB_hydrolase_fold"/>
</dbReference>
<accession>A0A9R0JKD9</accession>
<evidence type="ECO:0000259" key="1">
    <source>
        <dbReference type="Pfam" id="PF00561"/>
    </source>
</evidence>
<feature type="domain" description="AB hydrolase-1" evidence="1">
    <location>
        <begin position="57"/>
        <end position="293"/>
    </location>
</feature>
<dbReference type="GeneID" id="110777703"/>
<dbReference type="PRINTS" id="PR00111">
    <property type="entry name" value="ABHYDROLASE"/>
</dbReference>
<gene>
    <name evidence="3" type="primary">LOC110777703</name>
</gene>
<dbReference type="RefSeq" id="XP_021837986.2">
    <property type="nucleotide sequence ID" value="XM_021982294.2"/>
</dbReference>
<dbReference type="PANTHER" id="PTHR43139:SF7">
    <property type="entry name" value="ALPHA_BETA-HYDROLASES SUPERFAMILY PROTEIN"/>
    <property type="match status" value="1"/>
</dbReference>
<keyword evidence="2" id="KW-1185">Reference proteome</keyword>
<dbReference type="PRINTS" id="PR00412">
    <property type="entry name" value="EPOXHYDRLASE"/>
</dbReference>
<reference evidence="2" key="1">
    <citation type="journal article" date="2021" name="Nat. Commun.">
        <title>Genomic analyses provide insights into spinach domestication and the genetic basis of agronomic traits.</title>
        <authorList>
            <person name="Cai X."/>
            <person name="Sun X."/>
            <person name="Xu C."/>
            <person name="Sun H."/>
            <person name="Wang X."/>
            <person name="Ge C."/>
            <person name="Zhang Z."/>
            <person name="Wang Q."/>
            <person name="Fei Z."/>
            <person name="Jiao C."/>
            <person name="Wang Q."/>
        </authorList>
    </citation>
    <scope>NUCLEOTIDE SEQUENCE [LARGE SCALE GENOMIC DNA]</scope>
    <source>
        <strain evidence="2">cv. Varoflay</strain>
    </source>
</reference>
<dbReference type="KEGG" id="soe:110777703"/>
<dbReference type="Proteomes" id="UP000813463">
    <property type="component" value="Chromosome 4"/>
</dbReference>
<dbReference type="PANTHER" id="PTHR43139">
    <property type="entry name" value="SI:DKEY-122A22.2"/>
    <property type="match status" value="1"/>
</dbReference>
<protein>
    <recommendedName>
        <fullName evidence="1">AB hydrolase-1 domain-containing protein</fullName>
    </recommendedName>
</protein>
<dbReference type="GO" id="GO:0003824">
    <property type="term" value="F:catalytic activity"/>
    <property type="evidence" value="ECO:0007669"/>
    <property type="project" value="InterPro"/>
</dbReference>
<dbReference type="Gene3D" id="3.40.50.1820">
    <property type="entry name" value="alpha/beta hydrolase"/>
    <property type="match status" value="1"/>
</dbReference>
<dbReference type="Pfam" id="PF00561">
    <property type="entry name" value="Abhydrolase_1"/>
    <property type="match status" value="1"/>
</dbReference>
<name>A0A9R0JKD9_SPIOL</name>
<evidence type="ECO:0000313" key="2">
    <source>
        <dbReference type="Proteomes" id="UP000813463"/>
    </source>
</evidence>
<dbReference type="SUPFAM" id="SSF53474">
    <property type="entry name" value="alpha/beta-Hydrolases"/>
    <property type="match status" value="1"/>
</dbReference>
<dbReference type="InterPro" id="IPR000073">
    <property type="entry name" value="AB_hydrolase_1"/>
</dbReference>
<proteinExistence type="predicted"/>
<sequence>MMIIPVINIRSLSFTASRDWWYRLTFSHAGLESVLSDLGEGTTMHCWVPRVCKQSKPNLILVHGFGANAMWQYSGVLDHFIPKYNVYVPDLLFFGRSYTTQKERSETFQARCLMKLMHIHGVQKASFVGISYGGFVGYSMANQFPEAVEKAVLCCTGVCLEEKDLKERSLFKVQDLDEAAKILMPQSANKLRELMKLSFVKPPKGVPNWLLTDFINVMCKNYVNEKRELLEEILKDRQLTKLPKIPHPTMIIWGEQDQIFPLELGNRLQRHLGSNAQLVVIKEAGHAVNLEKPREFLKHLKTFLLDSHKLLPKDHATIFDWWQ</sequence>
<evidence type="ECO:0000313" key="3">
    <source>
        <dbReference type="RefSeq" id="XP_021837986.2"/>
    </source>
</evidence>
<dbReference type="InterPro" id="IPR052370">
    <property type="entry name" value="Meta-cleavage_hydrolase"/>
</dbReference>
<dbReference type="InterPro" id="IPR000639">
    <property type="entry name" value="Epox_hydrolase-like"/>
</dbReference>
<dbReference type="AlphaFoldDB" id="A0A9R0JKD9"/>
<organism evidence="2 3">
    <name type="scientific">Spinacia oleracea</name>
    <name type="common">Spinach</name>
    <dbReference type="NCBI Taxonomy" id="3562"/>
    <lineage>
        <taxon>Eukaryota</taxon>
        <taxon>Viridiplantae</taxon>
        <taxon>Streptophyta</taxon>
        <taxon>Embryophyta</taxon>
        <taxon>Tracheophyta</taxon>
        <taxon>Spermatophyta</taxon>
        <taxon>Magnoliopsida</taxon>
        <taxon>eudicotyledons</taxon>
        <taxon>Gunneridae</taxon>
        <taxon>Pentapetalae</taxon>
        <taxon>Caryophyllales</taxon>
        <taxon>Chenopodiaceae</taxon>
        <taxon>Chenopodioideae</taxon>
        <taxon>Anserineae</taxon>
        <taxon>Spinacia</taxon>
    </lineage>
</organism>